<proteinExistence type="predicted"/>
<evidence type="ECO:0000313" key="2">
    <source>
        <dbReference type="Proteomes" id="UP000588051"/>
    </source>
</evidence>
<dbReference type="RefSeq" id="WP_176804165.1">
    <property type="nucleotide sequence ID" value="NZ_JABXYJ010000006.1"/>
</dbReference>
<gene>
    <name evidence="1" type="ORF">HV832_12475</name>
</gene>
<reference evidence="1 2" key="1">
    <citation type="submission" date="2020-06" db="EMBL/GenBank/DDBJ databases">
        <authorList>
            <person name="Qiu C."/>
            <person name="Liu Z."/>
        </authorList>
    </citation>
    <scope>NUCLEOTIDE SEQUENCE [LARGE SCALE GENOMIC DNA]</scope>
    <source>
        <strain evidence="1 2">EM 1</strain>
    </source>
</reference>
<dbReference type="Gene3D" id="2.40.50.140">
    <property type="entry name" value="Nucleic acid-binding proteins"/>
    <property type="match status" value="1"/>
</dbReference>
<dbReference type="Proteomes" id="UP000588051">
    <property type="component" value="Unassembled WGS sequence"/>
</dbReference>
<dbReference type="AlphaFoldDB" id="A0A850QRG1"/>
<accession>A0A850QRG1</accession>
<protein>
    <submittedName>
        <fullName evidence="1">Single-stranded DNA-binding protein</fullName>
    </submittedName>
</protein>
<keyword evidence="2" id="KW-1185">Reference proteome</keyword>
<dbReference type="SUPFAM" id="SSF50249">
    <property type="entry name" value="Nucleic acid-binding proteins"/>
    <property type="match status" value="1"/>
</dbReference>
<name>A0A850QRG1_9BURK</name>
<dbReference type="InterPro" id="IPR012340">
    <property type="entry name" value="NA-bd_OB-fold"/>
</dbReference>
<keyword evidence="1" id="KW-0238">DNA-binding</keyword>
<dbReference type="GO" id="GO:0003697">
    <property type="term" value="F:single-stranded DNA binding"/>
    <property type="evidence" value="ECO:0007669"/>
    <property type="project" value="InterPro"/>
</dbReference>
<sequence>MADGLIAGRIYGYAEERSGSAGSVYVTCKVKAVTDHGETVICNVIAFNDLVRNRLLTLTDGDSVALSGALTPKVWTDKQGKVRPALDMLAHVILHQMRSGEE</sequence>
<evidence type="ECO:0000313" key="1">
    <source>
        <dbReference type="EMBL" id="NVO78646.1"/>
    </source>
</evidence>
<organism evidence="1 2">
    <name type="scientific">Undibacterium oligocarboniphilum</name>
    <dbReference type="NCBI Taxonomy" id="666702"/>
    <lineage>
        <taxon>Bacteria</taxon>
        <taxon>Pseudomonadati</taxon>
        <taxon>Pseudomonadota</taxon>
        <taxon>Betaproteobacteria</taxon>
        <taxon>Burkholderiales</taxon>
        <taxon>Oxalobacteraceae</taxon>
        <taxon>Undibacterium</taxon>
    </lineage>
</organism>
<comment type="caution">
    <text evidence="1">The sequence shown here is derived from an EMBL/GenBank/DDBJ whole genome shotgun (WGS) entry which is preliminary data.</text>
</comment>
<dbReference type="EMBL" id="JABXYJ010000006">
    <property type="protein sequence ID" value="NVO78646.1"/>
    <property type="molecule type" value="Genomic_DNA"/>
</dbReference>